<keyword evidence="8" id="KW-1185">Reference proteome</keyword>
<keyword evidence="2 3" id="KW-0186">Copper</keyword>
<evidence type="ECO:0000313" key="8">
    <source>
        <dbReference type="Proteomes" id="UP000218934"/>
    </source>
</evidence>
<keyword evidence="3" id="KW-0479">Metal-binding</keyword>
<comment type="caution">
    <text evidence="7">The sequence shown here is derived from an EMBL/GenBank/DDBJ whole genome shotgun (WGS) entry which is preliminary data.</text>
</comment>
<evidence type="ECO:0000256" key="3">
    <source>
        <dbReference type="PIRSR" id="PIRSR603782-1"/>
    </source>
</evidence>
<sequence>MAGGTMNNPTLRPLVAALLAMAALPLSGCGGPPETPPLADARIGGPLTLVDQDGKAVKDSDFAGKYRLIYFGYTFCPDVCPVDVQTIMKGYRLLRQRNPDLAARVQPIFITVDPERDTPAALKAYTNAFPGLVALTGTPAQIAATAKAFAVYYQKIPAKQDKKDPRPPEQFAAEEKNNYLMDHSRTAMLFGPGGEPLALVAQDKGAEAVAGDIERWAR</sequence>
<evidence type="ECO:0000256" key="2">
    <source>
        <dbReference type="ARBA" id="ARBA00023008"/>
    </source>
</evidence>
<feature type="chain" id="PRO_5012178427" evidence="5">
    <location>
        <begin position="23"/>
        <end position="218"/>
    </location>
</feature>
<feature type="signal peptide" evidence="5">
    <location>
        <begin position="1"/>
        <end position="22"/>
    </location>
</feature>
<dbReference type="InterPro" id="IPR036249">
    <property type="entry name" value="Thioredoxin-like_sf"/>
</dbReference>
<dbReference type="OrthoDB" id="9790194at2"/>
<dbReference type="PROSITE" id="PS51352">
    <property type="entry name" value="THIOREDOXIN_2"/>
    <property type="match status" value="1"/>
</dbReference>
<evidence type="ECO:0000256" key="4">
    <source>
        <dbReference type="PIRSR" id="PIRSR603782-2"/>
    </source>
</evidence>
<evidence type="ECO:0000313" key="7">
    <source>
        <dbReference type="EMBL" id="PCE43479.1"/>
    </source>
</evidence>
<evidence type="ECO:0000256" key="5">
    <source>
        <dbReference type="SAM" id="SignalP"/>
    </source>
</evidence>
<feature type="binding site" evidence="3">
    <location>
        <position position="80"/>
    </location>
    <ligand>
        <name>Cu cation</name>
        <dbReference type="ChEBI" id="CHEBI:23378"/>
    </ligand>
</feature>
<keyword evidence="4" id="KW-1015">Disulfide bond</keyword>
<dbReference type="GO" id="GO:0046872">
    <property type="term" value="F:metal ion binding"/>
    <property type="evidence" value="ECO:0007669"/>
    <property type="project" value="UniProtKB-KW"/>
</dbReference>
<organism evidence="7 8">
    <name type="scientific">Rhizorhabdus dicambivorans</name>
    <dbReference type="NCBI Taxonomy" id="1850238"/>
    <lineage>
        <taxon>Bacteria</taxon>
        <taxon>Pseudomonadati</taxon>
        <taxon>Pseudomonadota</taxon>
        <taxon>Alphaproteobacteria</taxon>
        <taxon>Sphingomonadales</taxon>
        <taxon>Sphingomonadaceae</taxon>
        <taxon>Rhizorhabdus</taxon>
    </lineage>
</organism>
<dbReference type="Pfam" id="PF02630">
    <property type="entry name" value="SCO1-SenC"/>
    <property type="match status" value="1"/>
</dbReference>
<accession>A0A2A4G0E4</accession>
<proteinExistence type="inferred from homology"/>
<protein>
    <submittedName>
        <fullName evidence="7">SCO family protein</fullName>
    </submittedName>
</protein>
<evidence type="ECO:0000259" key="6">
    <source>
        <dbReference type="PROSITE" id="PS51352"/>
    </source>
</evidence>
<reference evidence="7 8" key="1">
    <citation type="submission" date="2017-09" db="EMBL/GenBank/DDBJ databases">
        <title>The Catabolism of 3,6-Dichlorosalicylic acid is Initiated by the Cytochrome P450 Monooxygenase DsmABC in Rhizorhabdus dicambivorans Ndbn-20.</title>
        <authorList>
            <person name="Na L."/>
        </authorList>
    </citation>
    <scope>NUCLEOTIDE SEQUENCE [LARGE SCALE GENOMIC DNA]</scope>
    <source>
        <strain evidence="7 8">Ndbn-20m</strain>
    </source>
</reference>
<name>A0A2A4G0E4_9SPHN</name>
<dbReference type="FunFam" id="3.40.30.10:FF:000013">
    <property type="entry name" value="Blast:Protein SCO1 homolog, mitochondrial"/>
    <property type="match status" value="1"/>
</dbReference>
<gene>
    <name evidence="7" type="ORF">COO09_03995</name>
</gene>
<dbReference type="InterPro" id="IPR003782">
    <property type="entry name" value="SCO1/SenC"/>
</dbReference>
<comment type="similarity">
    <text evidence="1">Belongs to the SCO1/2 family.</text>
</comment>
<keyword evidence="5" id="KW-0732">Signal</keyword>
<evidence type="ECO:0000256" key="1">
    <source>
        <dbReference type="ARBA" id="ARBA00010996"/>
    </source>
</evidence>
<dbReference type="PANTHER" id="PTHR12151">
    <property type="entry name" value="ELECTRON TRANSPORT PROTIN SCO1/SENC FAMILY MEMBER"/>
    <property type="match status" value="1"/>
</dbReference>
<dbReference type="Gene3D" id="3.40.30.10">
    <property type="entry name" value="Glutaredoxin"/>
    <property type="match status" value="1"/>
</dbReference>
<dbReference type="CDD" id="cd02968">
    <property type="entry name" value="SCO"/>
    <property type="match status" value="1"/>
</dbReference>
<feature type="disulfide bond" description="Redox-active" evidence="4">
    <location>
        <begin position="76"/>
        <end position="80"/>
    </location>
</feature>
<feature type="binding site" evidence="3">
    <location>
        <position position="183"/>
    </location>
    <ligand>
        <name>Cu cation</name>
        <dbReference type="ChEBI" id="CHEBI:23378"/>
    </ligand>
</feature>
<dbReference type="SUPFAM" id="SSF52833">
    <property type="entry name" value="Thioredoxin-like"/>
    <property type="match status" value="1"/>
</dbReference>
<dbReference type="AlphaFoldDB" id="A0A2A4G0E4"/>
<dbReference type="Proteomes" id="UP000218934">
    <property type="component" value="Unassembled WGS sequence"/>
</dbReference>
<dbReference type="KEGG" id="rdi:CMV14_01675"/>
<dbReference type="EMBL" id="NWUF01000003">
    <property type="protein sequence ID" value="PCE43479.1"/>
    <property type="molecule type" value="Genomic_DNA"/>
</dbReference>
<feature type="domain" description="Thioredoxin" evidence="6">
    <location>
        <begin position="38"/>
        <end position="218"/>
    </location>
</feature>
<dbReference type="PANTHER" id="PTHR12151:SF25">
    <property type="entry name" value="LINALOOL DEHYDRATASE_ISOMERASE DOMAIN-CONTAINING PROTEIN"/>
    <property type="match status" value="1"/>
</dbReference>
<feature type="binding site" evidence="3">
    <location>
        <position position="76"/>
    </location>
    <ligand>
        <name>Cu cation</name>
        <dbReference type="ChEBI" id="CHEBI:23378"/>
    </ligand>
</feature>
<dbReference type="InterPro" id="IPR013766">
    <property type="entry name" value="Thioredoxin_domain"/>
</dbReference>